<keyword evidence="1" id="KW-0560">Oxidoreductase</keyword>
<keyword evidence="3" id="KW-1185">Reference proteome</keyword>
<dbReference type="SUPFAM" id="SSF51197">
    <property type="entry name" value="Clavaminate synthase-like"/>
    <property type="match status" value="1"/>
</dbReference>
<dbReference type="Proteomes" id="UP001165063">
    <property type="component" value="Unassembled WGS sequence"/>
</dbReference>
<evidence type="ECO:0000313" key="3">
    <source>
        <dbReference type="Proteomes" id="UP001165063"/>
    </source>
</evidence>
<name>A0A9W7DKL1_AMBMO</name>
<reference evidence="2" key="1">
    <citation type="submission" date="2023-04" db="EMBL/GenBank/DDBJ databases">
        <title>Ambrosiozyma monospora NBRC 1965.</title>
        <authorList>
            <person name="Ichikawa N."/>
            <person name="Sato H."/>
            <person name="Tonouchi N."/>
        </authorList>
    </citation>
    <scope>NUCLEOTIDE SEQUENCE</scope>
    <source>
        <strain evidence="2">NBRC 1965</strain>
    </source>
</reference>
<dbReference type="Gene3D" id="3.60.130.10">
    <property type="entry name" value="Clavaminate synthase-like"/>
    <property type="match status" value="1"/>
</dbReference>
<dbReference type="GO" id="GO:0016491">
    <property type="term" value="F:oxidoreductase activity"/>
    <property type="evidence" value="ECO:0007669"/>
    <property type="project" value="UniProtKB-KW"/>
</dbReference>
<sequence>MSDTHNQPRFQKINNPKARTFKGNEFPISYILEQSELQGTSSSLSSSSSSDSILELLKRKAKSGFFTDALRHNGAILLRNLGTTDPELISKYIKVIAKHSDLQPFEQNGTVAQRHDVTDVLTTANEGSPSNRIYQHNEFSRFTDYPTTLFFVCVKFCGVAEVGSSWCVFQASLAVEFGE</sequence>
<comment type="caution">
    <text evidence="2">The sequence shown here is derived from an EMBL/GenBank/DDBJ whole genome shotgun (WGS) entry which is preliminary data.</text>
</comment>
<dbReference type="EMBL" id="BSXU01007007">
    <property type="protein sequence ID" value="GMG56164.1"/>
    <property type="molecule type" value="Genomic_DNA"/>
</dbReference>
<gene>
    <name evidence="2" type="ORF">Amon01_000823100</name>
</gene>
<accession>A0A9W7DKL1</accession>
<proteinExistence type="predicted"/>
<evidence type="ECO:0000256" key="1">
    <source>
        <dbReference type="ARBA" id="ARBA00023002"/>
    </source>
</evidence>
<dbReference type="AlphaFoldDB" id="A0A9W7DKL1"/>
<organism evidence="2 3">
    <name type="scientific">Ambrosiozyma monospora</name>
    <name type="common">Yeast</name>
    <name type="synonym">Endomycopsis monosporus</name>
    <dbReference type="NCBI Taxonomy" id="43982"/>
    <lineage>
        <taxon>Eukaryota</taxon>
        <taxon>Fungi</taxon>
        <taxon>Dikarya</taxon>
        <taxon>Ascomycota</taxon>
        <taxon>Saccharomycotina</taxon>
        <taxon>Pichiomycetes</taxon>
        <taxon>Pichiales</taxon>
        <taxon>Pichiaceae</taxon>
        <taxon>Ambrosiozyma</taxon>
    </lineage>
</organism>
<evidence type="ECO:0000313" key="2">
    <source>
        <dbReference type="EMBL" id="GMG56164.1"/>
    </source>
</evidence>
<dbReference type="OrthoDB" id="408743at2759"/>
<protein>
    <submittedName>
        <fullName evidence="2">Unnamed protein product</fullName>
    </submittedName>
</protein>
<dbReference type="InterPro" id="IPR042098">
    <property type="entry name" value="TauD-like_sf"/>
</dbReference>